<dbReference type="EMBL" id="MU001670">
    <property type="protein sequence ID" value="KAF2461817.1"/>
    <property type="molecule type" value="Genomic_DNA"/>
</dbReference>
<dbReference type="AlphaFoldDB" id="A0A6A6PDJ0"/>
<organism evidence="1 2">
    <name type="scientific">Lineolata rhizophorae</name>
    <dbReference type="NCBI Taxonomy" id="578093"/>
    <lineage>
        <taxon>Eukaryota</taxon>
        <taxon>Fungi</taxon>
        <taxon>Dikarya</taxon>
        <taxon>Ascomycota</taxon>
        <taxon>Pezizomycotina</taxon>
        <taxon>Dothideomycetes</taxon>
        <taxon>Dothideomycetes incertae sedis</taxon>
        <taxon>Lineolatales</taxon>
        <taxon>Lineolataceae</taxon>
        <taxon>Lineolata</taxon>
    </lineage>
</organism>
<keyword evidence="2" id="KW-1185">Reference proteome</keyword>
<reference evidence="1" key="1">
    <citation type="journal article" date="2020" name="Stud. Mycol.">
        <title>101 Dothideomycetes genomes: a test case for predicting lifestyles and emergence of pathogens.</title>
        <authorList>
            <person name="Haridas S."/>
            <person name="Albert R."/>
            <person name="Binder M."/>
            <person name="Bloem J."/>
            <person name="Labutti K."/>
            <person name="Salamov A."/>
            <person name="Andreopoulos B."/>
            <person name="Baker S."/>
            <person name="Barry K."/>
            <person name="Bills G."/>
            <person name="Bluhm B."/>
            <person name="Cannon C."/>
            <person name="Castanera R."/>
            <person name="Culley D."/>
            <person name="Daum C."/>
            <person name="Ezra D."/>
            <person name="Gonzalez J."/>
            <person name="Henrissat B."/>
            <person name="Kuo A."/>
            <person name="Liang C."/>
            <person name="Lipzen A."/>
            <person name="Lutzoni F."/>
            <person name="Magnuson J."/>
            <person name="Mondo S."/>
            <person name="Nolan M."/>
            <person name="Ohm R."/>
            <person name="Pangilinan J."/>
            <person name="Park H.-J."/>
            <person name="Ramirez L."/>
            <person name="Alfaro M."/>
            <person name="Sun H."/>
            <person name="Tritt A."/>
            <person name="Yoshinaga Y."/>
            <person name="Zwiers L.-H."/>
            <person name="Turgeon B."/>
            <person name="Goodwin S."/>
            <person name="Spatafora J."/>
            <person name="Crous P."/>
            <person name="Grigoriev I."/>
        </authorList>
    </citation>
    <scope>NUCLEOTIDE SEQUENCE</scope>
    <source>
        <strain evidence="1">ATCC 16933</strain>
    </source>
</reference>
<accession>A0A6A6PDJ0</accession>
<sequence>MATRENAAESVNAIFKGFEKMQLASKLYWPEEQTIQKNGNPFSWFMIFNDSTERRAEEGQRVHVAVSDCAENGVTSESSIKQKSRFIQVIDCIDITMLIVDEIQCPTLQKWAINIEITDSALQGRTIQNILHRKQKLNDDVKRHHAEKSYELYDEVAKDGASGSNPFFSAVHELHKQKGHAEA</sequence>
<dbReference type="Proteomes" id="UP000799766">
    <property type="component" value="Unassembled WGS sequence"/>
</dbReference>
<protein>
    <submittedName>
        <fullName evidence="1">Uncharacterized protein</fullName>
    </submittedName>
</protein>
<gene>
    <name evidence="1" type="ORF">BDY21DRAFT_359867</name>
</gene>
<evidence type="ECO:0000313" key="2">
    <source>
        <dbReference type="Proteomes" id="UP000799766"/>
    </source>
</evidence>
<proteinExistence type="predicted"/>
<name>A0A6A6PDJ0_9PEZI</name>
<evidence type="ECO:0000313" key="1">
    <source>
        <dbReference type="EMBL" id="KAF2461817.1"/>
    </source>
</evidence>